<dbReference type="GO" id="GO:0003677">
    <property type="term" value="F:DNA binding"/>
    <property type="evidence" value="ECO:0007669"/>
    <property type="project" value="InterPro"/>
</dbReference>
<proteinExistence type="inferred from homology"/>
<dbReference type="AlphaFoldDB" id="A0A6P2NS64"/>
<feature type="domain" description="ParB-like N-terminal" evidence="3">
    <location>
        <begin position="29"/>
        <end position="131"/>
    </location>
</feature>
<dbReference type="Pfam" id="PF02195">
    <property type="entry name" value="ParB_N"/>
    <property type="match status" value="1"/>
</dbReference>
<dbReference type="InterPro" id="IPR050336">
    <property type="entry name" value="Chromosome_partition/occlusion"/>
</dbReference>
<dbReference type="Pfam" id="PF08535">
    <property type="entry name" value="KorB"/>
    <property type="match status" value="1"/>
</dbReference>
<dbReference type="Gene3D" id="3.90.1530.30">
    <property type="match status" value="1"/>
</dbReference>
<name>A0A6P2NS64_9BURK</name>
<protein>
    <submittedName>
        <fullName evidence="4">ParB-like partition protein</fullName>
    </submittedName>
</protein>
<dbReference type="InterPro" id="IPR004437">
    <property type="entry name" value="ParB/RepB/Spo0J"/>
</dbReference>
<feature type="region of interest" description="Disordered" evidence="2">
    <location>
        <begin position="246"/>
        <end position="330"/>
    </location>
</feature>
<dbReference type="PANTHER" id="PTHR33375:SF1">
    <property type="entry name" value="CHROMOSOME-PARTITIONING PROTEIN PARB-RELATED"/>
    <property type="match status" value="1"/>
</dbReference>
<evidence type="ECO:0000313" key="4">
    <source>
        <dbReference type="EMBL" id="VWB97831.1"/>
    </source>
</evidence>
<evidence type="ECO:0000256" key="1">
    <source>
        <dbReference type="ARBA" id="ARBA00006295"/>
    </source>
</evidence>
<accession>A0A6P2NS64</accession>
<dbReference type="Proteomes" id="UP000494261">
    <property type="component" value="Unassembled WGS sequence"/>
</dbReference>
<dbReference type="SMART" id="SM00470">
    <property type="entry name" value="ParB"/>
    <property type="match status" value="1"/>
</dbReference>
<organism evidence="4 5">
    <name type="scientific">Burkholderia aenigmatica</name>
    <dbReference type="NCBI Taxonomy" id="2015348"/>
    <lineage>
        <taxon>Bacteria</taxon>
        <taxon>Pseudomonadati</taxon>
        <taxon>Pseudomonadota</taxon>
        <taxon>Betaproteobacteria</taxon>
        <taxon>Burkholderiales</taxon>
        <taxon>Burkholderiaceae</taxon>
        <taxon>Burkholderia</taxon>
        <taxon>Burkholderia cepacia complex</taxon>
    </lineage>
</organism>
<dbReference type="InterPro" id="IPR036086">
    <property type="entry name" value="ParB/Sulfiredoxin_sf"/>
</dbReference>
<feature type="compositionally biased region" description="Low complexity" evidence="2">
    <location>
        <begin position="307"/>
        <end position="327"/>
    </location>
</feature>
<dbReference type="PANTHER" id="PTHR33375">
    <property type="entry name" value="CHROMOSOME-PARTITIONING PROTEIN PARB-RELATED"/>
    <property type="match status" value="1"/>
</dbReference>
<reference evidence="4 5" key="1">
    <citation type="submission" date="2019-09" db="EMBL/GenBank/DDBJ databases">
        <authorList>
            <person name="Depoorter E."/>
        </authorList>
    </citation>
    <scope>NUCLEOTIDE SEQUENCE [LARGE SCALE GENOMIC DNA]</scope>
    <source>
        <strain evidence="4">LMG 13014</strain>
    </source>
</reference>
<evidence type="ECO:0000259" key="3">
    <source>
        <dbReference type="SMART" id="SM00470"/>
    </source>
</evidence>
<feature type="compositionally biased region" description="Low complexity" evidence="2">
    <location>
        <begin position="255"/>
        <end position="272"/>
    </location>
</feature>
<dbReference type="EMBL" id="CABVQC010000033">
    <property type="protein sequence ID" value="VWB97831.1"/>
    <property type="molecule type" value="Genomic_DNA"/>
</dbReference>
<gene>
    <name evidence="4" type="ORF">BLA13014_04573</name>
</gene>
<dbReference type="InterPro" id="IPR042075">
    <property type="entry name" value="KorB_DNA-db"/>
</dbReference>
<evidence type="ECO:0000256" key="2">
    <source>
        <dbReference type="SAM" id="MobiDB-lite"/>
    </source>
</evidence>
<comment type="similarity">
    <text evidence="1">Belongs to the ParB family.</text>
</comment>
<dbReference type="SUPFAM" id="SSF110849">
    <property type="entry name" value="ParB/Sulfiredoxin"/>
    <property type="match status" value="1"/>
</dbReference>
<sequence length="425" mass="45720">MSSTTKKLSALEKLSARAKPVAVDEGKAVAIPLDKIRFDPTQPRQAFHHPDGRIAEDDEASLDELAQSIESQGLIHPITVEPIGDGTYRVVVGERRTRAYLKLGRTTIEAKIRDDLTNPKKRLIYQVAENVNRKDLTDADMAKSIRSLMEGTDAVEPMTQTQIAKALGKSEGWVSRYVRFGDDEQQRLWVQTGIADTVENLYRLSILPMPMHAEIQRRVQLPEDDPEHLAKPLSRAVIDDFSRQAKMAKKGVQTPPVSATPSGASSAAAQPSEVRSAAPSAFPGDGIPNDPVSRAFAEMAEHGREPAQQAQAGAQQTSSSAATSGSGYKLSEGDRAKILSTASVTLSNSEKAAAQPPVSIRVPMASLQALLLKLEPADQEALAGMQLSLNLPGPLAERIANALTGVVVDPSEVPAVVQNELVKLQ</sequence>
<evidence type="ECO:0000313" key="5">
    <source>
        <dbReference type="Proteomes" id="UP000494261"/>
    </source>
</evidence>
<dbReference type="Gene3D" id="1.10.10.730">
    <property type="entry name" value="KorB DNA-binding domain"/>
    <property type="match status" value="1"/>
</dbReference>
<dbReference type="InterPro" id="IPR003115">
    <property type="entry name" value="ParB_N"/>
</dbReference>
<dbReference type="RefSeq" id="WP_175024169.1">
    <property type="nucleotide sequence ID" value="NZ_CABVQC010000033.1"/>
</dbReference>
<dbReference type="NCBIfam" id="TIGR00180">
    <property type="entry name" value="parB_part"/>
    <property type="match status" value="1"/>
</dbReference>
<dbReference type="GO" id="GO:0005694">
    <property type="term" value="C:chromosome"/>
    <property type="evidence" value="ECO:0007669"/>
    <property type="project" value="TreeGrafter"/>
</dbReference>
<dbReference type="InterPro" id="IPR013741">
    <property type="entry name" value="KorB_domain"/>
</dbReference>
<dbReference type="GO" id="GO:0007059">
    <property type="term" value="P:chromosome segregation"/>
    <property type="evidence" value="ECO:0007669"/>
    <property type="project" value="TreeGrafter"/>
</dbReference>